<keyword evidence="2" id="KW-0547">Nucleotide-binding</keyword>
<evidence type="ECO:0000256" key="1">
    <source>
        <dbReference type="SAM" id="MobiDB-lite"/>
    </source>
</evidence>
<keyword evidence="2" id="KW-0067">ATP-binding</keyword>
<accession>A0A6G3XD32</accession>
<gene>
    <name evidence="2" type="ORF">G3M58_55130</name>
</gene>
<dbReference type="GO" id="GO:0008233">
    <property type="term" value="F:peptidase activity"/>
    <property type="evidence" value="ECO:0007669"/>
    <property type="project" value="UniProtKB-KW"/>
</dbReference>
<reference evidence="2" key="1">
    <citation type="submission" date="2020-01" db="EMBL/GenBank/DDBJ databases">
        <title>Insect and environment-associated Actinomycetes.</title>
        <authorList>
            <person name="Currrie C."/>
            <person name="Chevrette M."/>
            <person name="Carlson C."/>
            <person name="Stubbendieck R."/>
            <person name="Wendt-Pienkowski E."/>
        </authorList>
    </citation>
    <scope>NUCLEOTIDE SEQUENCE</scope>
    <source>
        <strain evidence="2">SID7499</strain>
    </source>
</reference>
<feature type="region of interest" description="Disordered" evidence="1">
    <location>
        <begin position="80"/>
        <end position="106"/>
    </location>
</feature>
<dbReference type="AlphaFoldDB" id="A0A6G3XD32"/>
<organism evidence="2">
    <name type="scientific">Streptomyces sp. SID7499</name>
    <dbReference type="NCBI Taxonomy" id="2706086"/>
    <lineage>
        <taxon>Bacteria</taxon>
        <taxon>Bacillati</taxon>
        <taxon>Actinomycetota</taxon>
        <taxon>Actinomycetes</taxon>
        <taxon>Kitasatosporales</taxon>
        <taxon>Streptomycetaceae</taxon>
        <taxon>Streptomyces</taxon>
    </lineage>
</organism>
<dbReference type="EMBL" id="JAAGMN010005698">
    <property type="protein sequence ID" value="NEE15587.1"/>
    <property type="molecule type" value="Genomic_DNA"/>
</dbReference>
<dbReference type="GO" id="GO:0005524">
    <property type="term" value="F:ATP binding"/>
    <property type="evidence" value="ECO:0007669"/>
    <property type="project" value="UniProtKB-KW"/>
</dbReference>
<evidence type="ECO:0000313" key="2">
    <source>
        <dbReference type="EMBL" id="NEE15587.1"/>
    </source>
</evidence>
<protein>
    <submittedName>
        <fullName evidence="2">ATP-dependent Clp protease ATP-binding subunit</fullName>
    </submittedName>
</protein>
<keyword evidence="2" id="KW-0378">Hydrolase</keyword>
<proteinExistence type="predicted"/>
<dbReference type="GO" id="GO:0006508">
    <property type="term" value="P:proteolysis"/>
    <property type="evidence" value="ECO:0007669"/>
    <property type="project" value="UniProtKB-KW"/>
</dbReference>
<sequence length="106" mass="11368">MTQPLPAAPSVRLDDLIEAIKKSNTDALEQLSGAVIAADHLGDVADHLIGHFVDQARRSGASWTDIGRSMGVTRQAAQKRFVPKKGDGASDLDPSQGFGRFTQRAR</sequence>
<comment type="caution">
    <text evidence="2">The sequence shown here is derived from an EMBL/GenBank/DDBJ whole genome shotgun (WGS) entry which is preliminary data.</text>
</comment>
<name>A0A6G3XD32_9ACTN</name>
<feature type="non-terminal residue" evidence="2">
    <location>
        <position position="106"/>
    </location>
</feature>
<keyword evidence="2" id="KW-0645">Protease</keyword>